<evidence type="ECO:0000313" key="2">
    <source>
        <dbReference type="Proteomes" id="UP000479710"/>
    </source>
</evidence>
<dbReference type="AlphaFoldDB" id="A0A6G1ER29"/>
<sequence>MPHDEIVHACGKAYRSGMHRECEPNYGNISCSSAPDGLEDYQLVRTCVGCDCVGLELSRV</sequence>
<organism evidence="1 2">
    <name type="scientific">Oryza meyeriana var. granulata</name>
    <dbReference type="NCBI Taxonomy" id="110450"/>
    <lineage>
        <taxon>Eukaryota</taxon>
        <taxon>Viridiplantae</taxon>
        <taxon>Streptophyta</taxon>
        <taxon>Embryophyta</taxon>
        <taxon>Tracheophyta</taxon>
        <taxon>Spermatophyta</taxon>
        <taxon>Magnoliopsida</taxon>
        <taxon>Liliopsida</taxon>
        <taxon>Poales</taxon>
        <taxon>Poaceae</taxon>
        <taxon>BOP clade</taxon>
        <taxon>Oryzoideae</taxon>
        <taxon>Oryzeae</taxon>
        <taxon>Oryzinae</taxon>
        <taxon>Oryza</taxon>
        <taxon>Oryza meyeriana</taxon>
    </lineage>
</organism>
<dbReference type="Proteomes" id="UP000479710">
    <property type="component" value="Unassembled WGS sequence"/>
</dbReference>
<comment type="caution">
    <text evidence="1">The sequence shown here is derived from an EMBL/GenBank/DDBJ whole genome shotgun (WGS) entry which is preliminary data.</text>
</comment>
<reference evidence="1 2" key="1">
    <citation type="submission" date="2019-11" db="EMBL/GenBank/DDBJ databases">
        <title>Whole genome sequence of Oryza granulata.</title>
        <authorList>
            <person name="Li W."/>
        </authorList>
    </citation>
    <scope>NUCLEOTIDE SEQUENCE [LARGE SCALE GENOMIC DNA]</scope>
    <source>
        <strain evidence="2">cv. Menghai</strain>
        <tissue evidence="1">Leaf</tissue>
    </source>
</reference>
<keyword evidence="2" id="KW-1185">Reference proteome</keyword>
<accession>A0A6G1ER29</accession>
<gene>
    <name evidence="1" type="ORF">E2562_029870</name>
</gene>
<name>A0A6G1ER29_9ORYZ</name>
<evidence type="ECO:0000313" key="1">
    <source>
        <dbReference type="EMBL" id="KAF0927113.1"/>
    </source>
</evidence>
<protein>
    <submittedName>
        <fullName evidence="1">Uncharacterized protein</fullName>
    </submittedName>
</protein>
<proteinExistence type="predicted"/>
<dbReference type="EMBL" id="SPHZ02000003">
    <property type="protein sequence ID" value="KAF0927113.1"/>
    <property type="molecule type" value="Genomic_DNA"/>
</dbReference>